<dbReference type="Proteomes" id="UP000197361">
    <property type="component" value="Unassembled WGS sequence"/>
</dbReference>
<evidence type="ECO:0000256" key="3">
    <source>
        <dbReference type="ARBA" id="ARBA00022448"/>
    </source>
</evidence>
<feature type="transmembrane region" description="Helical" evidence="8">
    <location>
        <begin position="74"/>
        <end position="99"/>
    </location>
</feature>
<feature type="transmembrane region" description="Helical" evidence="8">
    <location>
        <begin position="34"/>
        <end position="54"/>
    </location>
</feature>
<dbReference type="EMBL" id="NISK01000003">
    <property type="protein sequence ID" value="OWQ95519.1"/>
    <property type="molecule type" value="Genomic_DNA"/>
</dbReference>
<evidence type="ECO:0000256" key="4">
    <source>
        <dbReference type="ARBA" id="ARBA00022475"/>
    </source>
</evidence>
<evidence type="ECO:0000256" key="8">
    <source>
        <dbReference type="SAM" id="Phobius"/>
    </source>
</evidence>
<feature type="transmembrane region" description="Helical" evidence="8">
    <location>
        <begin position="372"/>
        <end position="393"/>
    </location>
</feature>
<organism evidence="9 10">
    <name type="scientific">Sphingopyxis bauzanensis</name>
    <dbReference type="NCBI Taxonomy" id="651663"/>
    <lineage>
        <taxon>Bacteria</taxon>
        <taxon>Pseudomonadati</taxon>
        <taxon>Pseudomonadota</taxon>
        <taxon>Alphaproteobacteria</taxon>
        <taxon>Sphingomonadales</taxon>
        <taxon>Sphingomonadaceae</taxon>
        <taxon>Sphingopyxis</taxon>
    </lineage>
</organism>
<keyword evidence="3" id="KW-0813">Transport</keyword>
<dbReference type="GO" id="GO:0022857">
    <property type="term" value="F:transmembrane transporter activity"/>
    <property type="evidence" value="ECO:0007669"/>
    <property type="project" value="InterPro"/>
</dbReference>
<proteinExistence type="inferred from homology"/>
<comment type="subcellular location">
    <subcellularLocation>
        <location evidence="1">Cell membrane</location>
        <topology evidence="1">Multi-pass membrane protein</topology>
    </subcellularLocation>
</comment>
<keyword evidence="7 8" id="KW-0472">Membrane</keyword>
<dbReference type="AlphaFoldDB" id="A0A246JRB3"/>
<dbReference type="InterPro" id="IPR000060">
    <property type="entry name" value="BCCT_transptr"/>
</dbReference>
<keyword evidence="4" id="KW-1003">Cell membrane</keyword>
<feature type="transmembrane region" description="Helical" evidence="8">
    <location>
        <begin position="111"/>
        <end position="132"/>
    </location>
</feature>
<evidence type="ECO:0000313" key="10">
    <source>
        <dbReference type="Proteomes" id="UP000197361"/>
    </source>
</evidence>
<gene>
    <name evidence="9" type="ORF">CDQ92_11920</name>
</gene>
<feature type="transmembrane region" description="Helical" evidence="8">
    <location>
        <begin position="253"/>
        <end position="273"/>
    </location>
</feature>
<dbReference type="PANTHER" id="PTHR30047:SF7">
    <property type="entry name" value="HIGH-AFFINITY CHOLINE TRANSPORT PROTEIN"/>
    <property type="match status" value="1"/>
</dbReference>
<name>A0A246JRB3_9SPHN</name>
<evidence type="ECO:0000256" key="2">
    <source>
        <dbReference type="ARBA" id="ARBA00005658"/>
    </source>
</evidence>
<keyword evidence="6 8" id="KW-1133">Transmembrane helix</keyword>
<feature type="transmembrane region" description="Helical" evidence="8">
    <location>
        <begin position="341"/>
        <end position="360"/>
    </location>
</feature>
<keyword evidence="5 8" id="KW-0812">Transmembrane</keyword>
<sequence length="531" mass="55350">MDLGKGKGHARLSHLVRSDVDLPASSKHPLNRPVFFTPLAVLLAAVVLSLWQGAAVLATETAINDWILRHFSSLFAWSGLAFLALLAGIAVSPLGGQVIGGAGAKPILSRWRWFAVTLCTTIATGILFWGAAEPLFHLNDPPAMLGLQPGSDAAATFAMSTMFLHWTLTPYAIYTVAGLAFALVYYNRREPFSLSSLFVPMLGQRAHGPVGAGVDILCLYALVAGMAASMGAGILALAGGIEGIGGFGGGTPLRWAIAAAIVGSFLISAATGLQKGIAGLSVLNTWLFFAIIAFVLIAGPTADILGLSLRAGADYFQTFISRNLGLDVDTDWHRQWTIFNWANWFAWAPVTALFLGRLAVGYSVRAFILYNLILPSLFGAVWMTAIAGATIALDQQSGASLYAILTAQGPDPVLFRLFSALGGGSGVAAIVLFAIFLSYVAGADANVSAMSALSTRGITPDAPEAPLGVQAVWGITVGLVALVLVARGGIDGIRMMSVLGGFPALFVIIGAALSLTVMAVRGRHDAAPARS</sequence>
<protein>
    <submittedName>
        <fullName evidence="9">BCCT transporter</fullName>
    </submittedName>
</protein>
<feature type="transmembrane region" description="Helical" evidence="8">
    <location>
        <begin position="471"/>
        <end position="490"/>
    </location>
</feature>
<comment type="similarity">
    <text evidence="2">Belongs to the BCCT transporter (TC 2.A.15) family.</text>
</comment>
<dbReference type="OrthoDB" id="9775735at2"/>
<evidence type="ECO:0000256" key="5">
    <source>
        <dbReference type="ARBA" id="ARBA00022692"/>
    </source>
</evidence>
<comment type="caution">
    <text evidence="9">The sequence shown here is derived from an EMBL/GenBank/DDBJ whole genome shotgun (WGS) entry which is preliminary data.</text>
</comment>
<evidence type="ECO:0000256" key="7">
    <source>
        <dbReference type="ARBA" id="ARBA00023136"/>
    </source>
</evidence>
<evidence type="ECO:0000256" key="6">
    <source>
        <dbReference type="ARBA" id="ARBA00022989"/>
    </source>
</evidence>
<dbReference type="Pfam" id="PF02028">
    <property type="entry name" value="BCCT"/>
    <property type="match status" value="1"/>
</dbReference>
<evidence type="ECO:0000313" key="9">
    <source>
        <dbReference type="EMBL" id="OWQ95519.1"/>
    </source>
</evidence>
<feature type="transmembrane region" description="Helical" evidence="8">
    <location>
        <begin position="280"/>
        <end position="299"/>
    </location>
</feature>
<feature type="transmembrane region" description="Helical" evidence="8">
    <location>
        <begin position="502"/>
        <end position="520"/>
    </location>
</feature>
<evidence type="ECO:0000256" key="1">
    <source>
        <dbReference type="ARBA" id="ARBA00004651"/>
    </source>
</evidence>
<feature type="transmembrane region" description="Helical" evidence="8">
    <location>
        <begin position="168"/>
        <end position="186"/>
    </location>
</feature>
<accession>A0A246JRB3</accession>
<dbReference type="GO" id="GO:0005886">
    <property type="term" value="C:plasma membrane"/>
    <property type="evidence" value="ECO:0007669"/>
    <property type="project" value="UniProtKB-SubCell"/>
</dbReference>
<keyword evidence="10" id="KW-1185">Reference proteome</keyword>
<reference evidence="9 10" key="1">
    <citation type="journal article" date="2010" name="Int. J. Syst. Evol. Microbiol.">
        <title>Sphingopyxis bauzanensis sp. nov., a psychrophilic bacterium isolated from soil.</title>
        <authorList>
            <person name="Zhang D.C."/>
            <person name="Liu H.C."/>
            <person name="Xin Y.H."/>
            <person name="Zhou Y.G."/>
            <person name="Schinner F."/>
            <person name="Margesin R."/>
        </authorList>
    </citation>
    <scope>NUCLEOTIDE SEQUENCE [LARGE SCALE GENOMIC DNA]</scope>
    <source>
        <strain evidence="9 10">DSM 22271</strain>
    </source>
</reference>
<feature type="transmembrane region" description="Helical" evidence="8">
    <location>
        <begin position="413"/>
        <end position="441"/>
    </location>
</feature>
<feature type="transmembrane region" description="Helical" evidence="8">
    <location>
        <begin position="217"/>
        <end position="241"/>
    </location>
</feature>
<dbReference type="PANTHER" id="PTHR30047">
    <property type="entry name" value="HIGH-AFFINITY CHOLINE TRANSPORT PROTEIN-RELATED"/>
    <property type="match status" value="1"/>
</dbReference>